<accession>T1K4W0</accession>
<dbReference type="HOGENOM" id="CLU_2657633_0_0_1"/>
<dbReference type="Proteomes" id="UP000015104">
    <property type="component" value="Unassembled WGS sequence"/>
</dbReference>
<reference evidence="1" key="2">
    <citation type="submission" date="2015-06" db="UniProtKB">
        <authorList>
            <consortium name="EnsemblMetazoa"/>
        </authorList>
    </citation>
    <scope>IDENTIFICATION</scope>
</reference>
<dbReference type="AlphaFoldDB" id="T1K4W0"/>
<name>T1K4W0_TETUR</name>
<evidence type="ECO:0000313" key="1">
    <source>
        <dbReference type="EnsemblMetazoa" id="tetur05g04090.1"/>
    </source>
</evidence>
<dbReference type="EnsemblMetazoa" id="tetur05g04090.1">
    <property type="protein sequence ID" value="tetur05g04090.1"/>
    <property type="gene ID" value="tetur05g04090"/>
</dbReference>
<reference evidence="2" key="1">
    <citation type="submission" date="2011-08" db="EMBL/GenBank/DDBJ databases">
        <authorList>
            <person name="Rombauts S."/>
        </authorList>
    </citation>
    <scope>NUCLEOTIDE SEQUENCE</scope>
    <source>
        <strain evidence="2">London</strain>
    </source>
</reference>
<sequence length="76" mass="8993">MLHLLQAHQEAFFTICNVTLPKVIWFVKRILKNKRINLVSTIKQYNKKHKLSIFTFDLWPSFLQIPFALVEPGLLI</sequence>
<organism evidence="1 2">
    <name type="scientific">Tetranychus urticae</name>
    <name type="common">Two-spotted spider mite</name>
    <dbReference type="NCBI Taxonomy" id="32264"/>
    <lineage>
        <taxon>Eukaryota</taxon>
        <taxon>Metazoa</taxon>
        <taxon>Ecdysozoa</taxon>
        <taxon>Arthropoda</taxon>
        <taxon>Chelicerata</taxon>
        <taxon>Arachnida</taxon>
        <taxon>Acari</taxon>
        <taxon>Acariformes</taxon>
        <taxon>Trombidiformes</taxon>
        <taxon>Prostigmata</taxon>
        <taxon>Eleutherengona</taxon>
        <taxon>Raphignathae</taxon>
        <taxon>Tetranychoidea</taxon>
        <taxon>Tetranychidae</taxon>
        <taxon>Tetranychus</taxon>
    </lineage>
</organism>
<proteinExistence type="predicted"/>
<dbReference type="EMBL" id="CAEY01001581">
    <property type="status" value="NOT_ANNOTATED_CDS"/>
    <property type="molecule type" value="Genomic_DNA"/>
</dbReference>
<protein>
    <submittedName>
        <fullName evidence="1">Uncharacterized protein</fullName>
    </submittedName>
</protein>
<keyword evidence="2" id="KW-1185">Reference proteome</keyword>
<evidence type="ECO:0000313" key="2">
    <source>
        <dbReference type="Proteomes" id="UP000015104"/>
    </source>
</evidence>